<dbReference type="GO" id="GO:0006096">
    <property type="term" value="P:glycolytic process"/>
    <property type="evidence" value="ECO:0007669"/>
    <property type="project" value="UniProtKB-UniPathway"/>
</dbReference>
<dbReference type="InterPro" id="IPR001312">
    <property type="entry name" value="Hexokinase"/>
</dbReference>
<gene>
    <name evidence="16" type="primary">LOC105047281</name>
</gene>
<dbReference type="Gene3D" id="3.30.420.40">
    <property type="match status" value="1"/>
</dbReference>
<dbReference type="PROSITE" id="PS51257">
    <property type="entry name" value="PROKAR_LIPOPROTEIN"/>
    <property type="match status" value="1"/>
</dbReference>
<dbReference type="UniPathway" id="UPA00242"/>
<evidence type="ECO:0000256" key="10">
    <source>
        <dbReference type="ARBA" id="ARBA00047905"/>
    </source>
</evidence>
<dbReference type="Proteomes" id="UP000504607">
    <property type="component" value="Chromosome 6"/>
</dbReference>
<feature type="domain" description="Hexokinase N-terminal" evidence="13">
    <location>
        <begin position="41"/>
        <end position="240"/>
    </location>
</feature>
<dbReference type="EC" id="2.7.1.-" evidence="12"/>
<dbReference type="GO" id="GO:0001678">
    <property type="term" value="P:intracellular glucose homeostasis"/>
    <property type="evidence" value="ECO:0007669"/>
    <property type="project" value="InterPro"/>
</dbReference>
<evidence type="ECO:0000259" key="14">
    <source>
        <dbReference type="Pfam" id="PF03727"/>
    </source>
</evidence>
<comment type="similarity">
    <text evidence="3 12">Belongs to the hexokinase family.</text>
</comment>
<dbReference type="PRINTS" id="PR00475">
    <property type="entry name" value="HEXOKINASE"/>
</dbReference>
<keyword evidence="4 12" id="KW-0808">Transferase</keyword>
<dbReference type="GO" id="GO:0008865">
    <property type="term" value="F:fructokinase activity"/>
    <property type="evidence" value="ECO:0007669"/>
    <property type="project" value="TreeGrafter"/>
</dbReference>
<keyword evidence="8 12" id="KW-0324">Glycolysis</keyword>
<evidence type="ECO:0000259" key="13">
    <source>
        <dbReference type="Pfam" id="PF00349"/>
    </source>
</evidence>
<dbReference type="GO" id="GO:0006006">
    <property type="term" value="P:glucose metabolic process"/>
    <property type="evidence" value="ECO:0007669"/>
    <property type="project" value="TreeGrafter"/>
</dbReference>
<dbReference type="InterPro" id="IPR022672">
    <property type="entry name" value="Hexokinase_N"/>
</dbReference>
<dbReference type="InterPro" id="IPR019807">
    <property type="entry name" value="Hexokinase_BS"/>
</dbReference>
<comment type="pathway">
    <text evidence="2">Carbohydrate metabolism; hexose metabolism.</text>
</comment>
<dbReference type="GO" id="GO:0005524">
    <property type="term" value="F:ATP binding"/>
    <property type="evidence" value="ECO:0007669"/>
    <property type="project" value="UniProtKB-UniRule"/>
</dbReference>
<dbReference type="GeneID" id="105047281"/>
<feature type="domain" description="Hexokinase C-terminal" evidence="14">
    <location>
        <begin position="247"/>
        <end position="319"/>
    </location>
</feature>
<keyword evidence="15" id="KW-1185">Reference proteome</keyword>
<evidence type="ECO:0000256" key="8">
    <source>
        <dbReference type="ARBA" id="ARBA00023152"/>
    </source>
</evidence>
<accession>A0A6I9RE00</accession>
<name>A0A6I9RE00_ELAGV</name>
<dbReference type="GO" id="GO:0005536">
    <property type="term" value="F:D-glucose binding"/>
    <property type="evidence" value="ECO:0007669"/>
    <property type="project" value="InterPro"/>
</dbReference>
<feature type="domain" description="Hexokinase C-terminal" evidence="14">
    <location>
        <begin position="337"/>
        <end position="515"/>
    </location>
</feature>
<evidence type="ECO:0000256" key="3">
    <source>
        <dbReference type="ARBA" id="ARBA00009225"/>
    </source>
</evidence>
<dbReference type="FunCoup" id="A0A6I9RE00">
    <property type="interactions" value="2069"/>
</dbReference>
<comment type="catalytic activity">
    <reaction evidence="11">
        <text>D-glucose + ATP = D-glucose 6-phosphate + ADP + H(+)</text>
        <dbReference type="Rhea" id="RHEA:17825"/>
        <dbReference type="ChEBI" id="CHEBI:4167"/>
        <dbReference type="ChEBI" id="CHEBI:15378"/>
        <dbReference type="ChEBI" id="CHEBI:30616"/>
        <dbReference type="ChEBI" id="CHEBI:61548"/>
        <dbReference type="ChEBI" id="CHEBI:456216"/>
        <dbReference type="EC" id="2.7.1.1"/>
    </reaction>
    <physiologicalReaction direction="left-to-right" evidence="11">
        <dbReference type="Rhea" id="RHEA:17826"/>
    </physiologicalReaction>
</comment>
<comment type="pathway">
    <text evidence="1">Carbohydrate degradation; glycolysis; D-glyceraldehyde 3-phosphate and glycerone phosphate from D-glucose: step 1/4.</text>
</comment>
<evidence type="ECO:0000256" key="12">
    <source>
        <dbReference type="RuleBase" id="RU362007"/>
    </source>
</evidence>
<sequence>MGKVAVGAAVVCAAAACAVAALVVRHRMRSSGRWARAMEILKELEENCATPIGKLRQVADAMTVEMLAGLASEGGSKLKMLISYVDNLPKGDETGLFYALDLGGTNFRVLRVQLGGKGGRVVKQEFEEVSIPPNLMVGSSSELFDFIAAALAKFVASEGEEFHLPVGRQRELGFTFSFPVKQTSISSGTLIKWTKGFAINGTVGEDVVAELTKAIERQGLDMRVTALVNDTIGTLAGGRYYDNDVVAAVILGTGTNAAYVEHAQAIPKWHGLLPKSGKMVINMEWGNFRSSHLPITEYDQALDAESLNPGEQVFSSSTSLSTKNWLFRLICNLFFYSQIFEKLISGMYLGEIVRRVLLKMAEEAALFGDSIPPKLEVQFILRTPDMSAMHHDTSSDLRVVGTKLKDILGISNTSLKTRKLVVKVCDIIAKRGARLAAAGILGVLKKQGRDTALRDGSDMQRTVIAMDGGLYEHYTIFSNCLETTLREMLGEEATASIVIKLASDGSGIGAALLAASHSQYLELEES</sequence>
<dbReference type="InParanoid" id="A0A6I9RE00"/>
<dbReference type="AlphaFoldDB" id="A0A6I9RE00"/>
<evidence type="ECO:0000256" key="11">
    <source>
        <dbReference type="ARBA" id="ARBA00048160"/>
    </source>
</evidence>
<evidence type="ECO:0000256" key="7">
    <source>
        <dbReference type="ARBA" id="ARBA00022840"/>
    </source>
</evidence>
<dbReference type="PANTHER" id="PTHR19443">
    <property type="entry name" value="HEXOKINASE"/>
    <property type="match status" value="1"/>
</dbReference>
<dbReference type="GO" id="GO:0005739">
    <property type="term" value="C:mitochondrion"/>
    <property type="evidence" value="ECO:0007669"/>
    <property type="project" value="TreeGrafter"/>
</dbReference>
<evidence type="ECO:0000313" key="15">
    <source>
        <dbReference type="Proteomes" id="UP000504607"/>
    </source>
</evidence>
<dbReference type="PROSITE" id="PS00378">
    <property type="entry name" value="HEXOKINASE_1"/>
    <property type="match status" value="1"/>
</dbReference>
<protein>
    <recommendedName>
        <fullName evidence="12">Phosphotransferase</fullName>
        <ecNumber evidence="12">2.7.1.-</ecNumber>
    </recommendedName>
</protein>
<reference evidence="16" key="1">
    <citation type="submission" date="2025-08" db="UniProtKB">
        <authorList>
            <consortium name="RefSeq"/>
        </authorList>
    </citation>
    <scope>IDENTIFICATION</scope>
</reference>
<dbReference type="GO" id="GO:0004340">
    <property type="term" value="F:glucokinase activity"/>
    <property type="evidence" value="ECO:0007669"/>
    <property type="project" value="TreeGrafter"/>
</dbReference>
<dbReference type="Pfam" id="PF00349">
    <property type="entry name" value="Hexokinase_1"/>
    <property type="match status" value="1"/>
</dbReference>
<evidence type="ECO:0000256" key="1">
    <source>
        <dbReference type="ARBA" id="ARBA00004888"/>
    </source>
</evidence>
<dbReference type="FunFam" id="3.30.420.40:FF:000034">
    <property type="entry name" value="Phosphotransferase"/>
    <property type="match status" value="1"/>
</dbReference>
<proteinExistence type="inferred from homology"/>
<dbReference type="OrthoDB" id="419537at2759"/>
<keyword evidence="5 12" id="KW-0547">Nucleotide-binding</keyword>
<evidence type="ECO:0000256" key="2">
    <source>
        <dbReference type="ARBA" id="ARBA00005028"/>
    </source>
</evidence>
<evidence type="ECO:0000256" key="9">
    <source>
        <dbReference type="ARBA" id="ARBA00044613"/>
    </source>
</evidence>
<dbReference type="Gene3D" id="3.40.367.20">
    <property type="match status" value="1"/>
</dbReference>
<evidence type="ECO:0000313" key="16">
    <source>
        <dbReference type="RefSeq" id="XP_010924442.1"/>
    </source>
</evidence>
<evidence type="ECO:0000256" key="4">
    <source>
        <dbReference type="ARBA" id="ARBA00022679"/>
    </source>
</evidence>
<dbReference type="PANTHER" id="PTHR19443:SF16">
    <property type="entry name" value="HEXOKINASE TYPE 1-RELATED"/>
    <property type="match status" value="1"/>
</dbReference>
<dbReference type="GO" id="GO:0005829">
    <property type="term" value="C:cytosol"/>
    <property type="evidence" value="ECO:0007669"/>
    <property type="project" value="TreeGrafter"/>
</dbReference>
<evidence type="ECO:0000256" key="5">
    <source>
        <dbReference type="ARBA" id="ARBA00022741"/>
    </source>
</evidence>
<keyword evidence="6 12" id="KW-0418">Kinase</keyword>
<comment type="catalytic activity">
    <reaction evidence="9">
        <text>a D-hexose + ATP = a D-hexose 6-phosphate + ADP + H(+)</text>
        <dbReference type="Rhea" id="RHEA:22740"/>
        <dbReference type="ChEBI" id="CHEBI:4194"/>
        <dbReference type="ChEBI" id="CHEBI:15378"/>
        <dbReference type="ChEBI" id="CHEBI:30616"/>
        <dbReference type="ChEBI" id="CHEBI:229467"/>
        <dbReference type="ChEBI" id="CHEBI:456216"/>
        <dbReference type="EC" id="2.7.1.1"/>
    </reaction>
    <physiologicalReaction direction="left-to-right" evidence="9">
        <dbReference type="Rhea" id="RHEA:22741"/>
    </physiologicalReaction>
</comment>
<dbReference type="InterPro" id="IPR022673">
    <property type="entry name" value="Hexokinase_C"/>
</dbReference>
<dbReference type="RefSeq" id="XP_010924442.1">
    <property type="nucleotide sequence ID" value="XM_010926140.3"/>
</dbReference>
<dbReference type="PROSITE" id="PS51748">
    <property type="entry name" value="HEXOKINASE_2"/>
    <property type="match status" value="1"/>
</dbReference>
<keyword evidence="7 12" id="KW-0067">ATP-binding</keyword>
<dbReference type="UniPathway" id="UPA00109">
    <property type="reaction ID" value="UER00180"/>
</dbReference>
<dbReference type="SUPFAM" id="SSF53067">
    <property type="entry name" value="Actin-like ATPase domain"/>
    <property type="match status" value="2"/>
</dbReference>
<organism evidence="15 16">
    <name type="scientific">Elaeis guineensis var. tenera</name>
    <name type="common">Oil palm</name>
    <dbReference type="NCBI Taxonomy" id="51953"/>
    <lineage>
        <taxon>Eukaryota</taxon>
        <taxon>Viridiplantae</taxon>
        <taxon>Streptophyta</taxon>
        <taxon>Embryophyta</taxon>
        <taxon>Tracheophyta</taxon>
        <taxon>Spermatophyta</taxon>
        <taxon>Magnoliopsida</taxon>
        <taxon>Liliopsida</taxon>
        <taxon>Arecaceae</taxon>
        <taxon>Arecoideae</taxon>
        <taxon>Cocoseae</taxon>
        <taxon>Elaeidinae</taxon>
        <taxon>Elaeis</taxon>
    </lineage>
</organism>
<dbReference type="Pfam" id="PF03727">
    <property type="entry name" value="Hexokinase_2"/>
    <property type="match status" value="2"/>
</dbReference>
<evidence type="ECO:0000256" key="6">
    <source>
        <dbReference type="ARBA" id="ARBA00022777"/>
    </source>
</evidence>
<dbReference type="CDD" id="cd24020">
    <property type="entry name" value="ASKHA_NBD_HK_plant"/>
    <property type="match status" value="1"/>
</dbReference>
<dbReference type="KEGG" id="egu:105047281"/>
<comment type="catalytic activity">
    <reaction evidence="10">
        <text>D-fructose + ATP = D-fructose 6-phosphate + ADP + H(+)</text>
        <dbReference type="Rhea" id="RHEA:16125"/>
        <dbReference type="ChEBI" id="CHEBI:15378"/>
        <dbReference type="ChEBI" id="CHEBI:30616"/>
        <dbReference type="ChEBI" id="CHEBI:37721"/>
        <dbReference type="ChEBI" id="CHEBI:61527"/>
        <dbReference type="ChEBI" id="CHEBI:456216"/>
        <dbReference type="EC" id="2.7.1.1"/>
    </reaction>
    <physiologicalReaction direction="left-to-right" evidence="10">
        <dbReference type="Rhea" id="RHEA:16126"/>
    </physiologicalReaction>
</comment>
<dbReference type="InterPro" id="IPR043129">
    <property type="entry name" value="ATPase_NBD"/>
</dbReference>